<keyword evidence="1" id="KW-0472">Membrane</keyword>
<feature type="transmembrane region" description="Helical" evidence="1">
    <location>
        <begin position="168"/>
        <end position="186"/>
    </location>
</feature>
<gene>
    <name evidence="2" type="ORF">M0651_09750</name>
</gene>
<evidence type="ECO:0000313" key="2">
    <source>
        <dbReference type="EMBL" id="MCK8487456.1"/>
    </source>
</evidence>
<feature type="transmembrane region" description="Helical" evidence="1">
    <location>
        <begin position="41"/>
        <end position="64"/>
    </location>
</feature>
<feature type="transmembrane region" description="Helical" evidence="1">
    <location>
        <begin position="6"/>
        <end position="29"/>
    </location>
</feature>
<proteinExistence type="predicted"/>
<protein>
    <submittedName>
        <fullName evidence="2">Uncharacterized protein</fullName>
    </submittedName>
</protein>
<keyword evidence="1" id="KW-1133">Transmembrane helix</keyword>
<feature type="transmembrane region" description="Helical" evidence="1">
    <location>
        <begin position="111"/>
        <end position="132"/>
    </location>
</feature>
<sequence length="226" mass="25593">MQNIQIGSFVLNGQLILYLSYGAGGWLMLQYRLRGSLERRIYLSDAANAFWLWLLVWKGSFLIFYPIDVITQPMSLLYFDGGERGRWIASLVTASYIWYRNSKQNLSVKMWIDMGIWFTLSGWLVYHLLLLITGEESSLYHTANAGMTVLLLISLLVSQKGSDSGSGLNHAVWFSIGNVLLSFLVADRPVWLLSFSKQQIIFLLAAACLTGWSWLDEKQQKGGPHG</sequence>
<comment type="caution">
    <text evidence="2">The sequence shown here is derived from an EMBL/GenBank/DDBJ whole genome shotgun (WGS) entry which is preliminary data.</text>
</comment>
<evidence type="ECO:0000256" key="1">
    <source>
        <dbReference type="SAM" id="Phobius"/>
    </source>
</evidence>
<organism evidence="2 3">
    <name type="scientific">Paenibacillus mellifer</name>
    <dbReference type="NCBI Taxonomy" id="2937794"/>
    <lineage>
        <taxon>Bacteria</taxon>
        <taxon>Bacillati</taxon>
        <taxon>Bacillota</taxon>
        <taxon>Bacilli</taxon>
        <taxon>Bacillales</taxon>
        <taxon>Paenibacillaceae</taxon>
        <taxon>Paenibacillus</taxon>
    </lineage>
</organism>
<dbReference type="AlphaFoldDB" id="A0A9X1XZ43"/>
<dbReference type="EMBL" id="JALPRK010000007">
    <property type="protein sequence ID" value="MCK8487456.1"/>
    <property type="molecule type" value="Genomic_DNA"/>
</dbReference>
<feature type="transmembrane region" description="Helical" evidence="1">
    <location>
        <begin position="198"/>
        <end position="215"/>
    </location>
</feature>
<reference evidence="2" key="1">
    <citation type="submission" date="2022-04" db="EMBL/GenBank/DDBJ databases">
        <authorList>
            <person name="Seo M.-J."/>
        </authorList>
    </citation>
    <scope>NUCLEOTIDE SEQUENCE</scope>
    <source>
        <strain evidence="2">MBLB2552</strain>
    </source>
</reference>
<keyword evidence="1" id="KW-0812">Transmembrane</keyword>
<dbReference type="Proteomes" id="UP001139534">
    <property type="component" value="Unassembled WGS sequence"/>
</dbReference>
<feature type="transmembrane region" description="Helical" evidence="1">
    <location>
        <begin position="138"/>
        <end position="156"/>
    </location>
</feature>
<keyword evidence="3" id="KW-1185">Reference proteome</keyword>
<evidence type="ECO:0000313" key="3">
    <source>
        <dbReference type="Proteomes" id="UP001139534"/>
    </source>
</evidence>
<name>A0A9X1XZ43_9BACL</name>
<dbReference type="RefSeq" id="WP_248551622.1">
    <property type="nucleotide sequence ID" value="NZ_JALPRK010000007.1"/>
</dbReference>
<accession>A0A9X1XZ43</accession>